<proteinExistence type="predicted"/>
<dbReference type="Proteomes" id="UP000765509">
    <property type="component" value="Unassembled WGS sequence"/>
</dbReference>
<evidence type="ECO:0000313" key="3">
    <source>
        <dbReference type="Proteomes" id="UP000765509"/>
    </source>
</evidence>
<gene>
    <name evidence="2" type="ORF">O181_076027</name>
</gene>
<sequence>MEFIVDCGATHHMFNSKSCFSTLEQKSPLKVCTGDSTSSLLSEGIGTVILLCNNRMLTLNNCLFVPKLNCNLISLLSICKEKLTIIQEKRHFKLESNWQPLIEGRIMNNLMRLEFTIPKALSTQVLPNIWHQRLGHPGNQVIKSMGLPGVTSNCQTCDINKMHLIPFTDQFEHVSHLDLVEPINPPSVSGFQ</sequence>
<reference evidence="2" key="1">
    <citation type="submission" date="2021-03" db="EMBL/GenBank/DDBJ databases">
        <title>Draft genome sequence of rust myrtle Austropuccinia psidii MF-1, a brazilian biotype.</title>
        <authorList>
            <person name="Quecine M.C."/>
            <person name="Pachon D.M.R."/>
            <person name="Bonatelli M.L."/>
            <person name="Correr F.H."/>
            <person name="Franceschini L.M."/>
            <person name="Leite T.F."/>
            <person name="Margarido G.R.A."/>
            <person name="Almeida C.A."/>
            <person name="Ferrarezi J.A."/>
            <person name="Labate C.A."/>
        </authorList>
    </citation>
    <scope>NUCLEOTIDE SEQUENCE</scope>
    <source>
        <strain evidence="2">MF-1</strain>
    </source>
</reference>
<dbReference type="EMBL" id="AVOT02041045">
    <property type="protein sequence ID" value="MBW0536312.1"/>
    <property type="molecule type" value="Genomic_DNA"/>
</dbReference>
<dbReference type="AlphaFoldDB" id="A0A9Q3FG37"/>
<protein>
    <recommendedName>
        <fullName evidence="1">Retrovirus-related Pol polyprotein from transposon TNT 1-94-like beta-barrel domain-containing protein</fullName>
    </recommendedName>
</protein>
<dbReference type="OrthoDB" id="8037646at2759"/>
<dbReference type="Pfam" id="PF22936">
    <property type="entry name" value="Pol_BBD"/>
    <property type="match status" value="1"/>
</dbReference>
<name>A0A9Q3FG37_9BASI</name>
<accession>A0A9Q3FG37</accession>
<evidence type="ECO:0000313" key="2">
    <source>
        <dbReference type="EMBL" id="MBW0536312.1"/>
    </source>
</evidence>
<dbReference type="InterPro" id="IPR054722">
    <property type="entry name" value="PolX-like_BBD"/>
</dbReference>
<keyword evidence="3" id="KW-1185">Reference proteome</keyword>
<feature type="domain" description="Retrovirus-related Pol polyprotein from transposon TNT 1-94-like beta-barrel" evidence="1">
    <location>
        <begin position="3"/>
        <end position="80"/>
    </location>
</feature>
<comment type="caution">
    <text evidence="2">The sequence shown here is derived from an EMBL/GenBank/DDBJ whole genome shotgun (WGS) entry which is preliminary data.</text>
</comment>
<organism evidence="2 3">
    <name type="scientific">Austropuccinia psidii MF-1</name>
    <dbReference type="NCBI Taxonomy" id="1389203"/>
    <lineage>
        <taxon>Eukaryota</taxon>
        <taxon>Fungi</taxon>
        <taxon>Dikarya</taxon>
        <taxon>Basidiomycota</taxon>
        <taxon>Pucciniomycotina</taxon>
        <taxon>Pucciniomycetes</taxon>
        <taxon>Pucciniales</taxon>
        <taxon>Sphaerophragmiaceae</taxon>
        <taxon>Austropuccinia</taxon>
    </lineage>
</organism>
<evidence type="ECO:0000259" key="1">
    <source>
        <dbReference type="Pfam" id="PF22936"/>
    </source>
</evidence>